<protein>
    <submittedName>
        <fullName evidence="2">Alpha-adducin</fullName>
    </submittedName>
</protein>
<dbReference type="PANTHER" id="PTHR10672:SF4">
    <property type="entry name" value="ALPHA-ADDUCIN"/>
    <property type="match status" value="1"/>
</dbReference>
<accession>A0ABQ9W0X4</accession>
<evidence type="ECO:0000313" key="3">
    <source>
        <dbReference type="Proteomes" id="UP001266305"/>
    </source>
</evidence>
<sequence>MTAGRPTSAVLSSCCYHLPEPTTGDDSDAATFKPTLPDLSPDEPSEALGFPMLEKEEGAHRPPSPTEAPVEASPEPAPAPAPAPAPVAEEPAPSAADEGAAADPGSDGSPGKSPSKKKKKFRTPSFLKKSKKKSDS</sequence>
<keyword evidence="3" id="KW-1185">Reference proteome</keyword>
<comment type="caution">
    <text evidence="2">The sequence shown here is derived from an EMBL/GenBank/DDBJ whole genome shotgun (WGS) entry which is preliminary data.</text>
</comment>
<name>A0ABQ9W0X4_SAGOE</name>
<feature type="compositionally biased region" description="Basic residues" evidence="1">
    <location>
        <begin position="114"/>
        <end position="136"/>
    </location>
</feature>
<evidence type="ECO:0000256" key="1">
    <source>
        <dbReference type="SAM" id="MobiDB-lite"/>
    </source>
</evidence>
<organism evidence="2 3">
    <name type="scientific">Saguinus oedipus</name>
    <name type="common">Cotton-top tamarin</name>
    <name type="synonym">Oedipomidas oedipus</name>
    <dbReference type="NCBI Taxonomy" id="9490"/>
    <lineage>
        <taxon>Eukaryota</taxon>
        <taxon>Metazoa</taxon>
        <taxon>Chordata</taxon>
        <taxon>Craniata</taxon>
        <taxon>Vertebrata</taxon>
        <taxon>Euteleostomi</taxon>
        <taxon>Mammalia</taxon>
        <taxon>Eutheria</taxon>
        <taxon>Euarchontoglires</taxon>
        <taxon>Primates</taxon>
        <taxon>Haplorrhini</taxon>
        <taxon>Platyrrhini</taxon>
        <taxon>Cebidae</taxon>
        <taxon>Callitrichinae</taxon>
        <taxon>Saguinus</taxon>
    </lineage>
</organism>
<feature type="compositionally biased region" description="Low complexity" evidence="1">
    <location>
        <begin position="86"/>
        <end position="113"/>
    </location>
</feature>
<dbReference type="InterPro" id="IPR051017">
    <property type="entry name" value="Aldolase-II_Adducin_sf"/>
</dbReference>
<dbReference type="EMBL" id="JASSZA010000003">
    <property type="protein sequence ID" value="KAK2115295.1"/>
    <property type="molecule type" value="Genomic_DNA"/>
</dbReference>
<gene>
    <name evidence="2" type="primary">ADD1_3</name>
    <name evidence="2" type="ORF">P7K49_005921</name>
</gene>
<evidence type="ECO:0000313" key="2">
    <source>
        <dbReference type="EMBL" id="KAK2115295.1"/>
    </source>
</evidence>
<reference evidence="2 3" key="1">
    <citation type="submission" date="2023-05" db="EMBL/GenBank/DDBJ databases">
        <title>B98-5 Cell Line De Novo Hybrid Assembly: An Optical Mapping Approach.</title>
        <authorList>
            <person name="Kananen K."/>
            <person name="Auerbach J.A."/>
            <person name="Kautto E."/>
            <person name="Blachly J.S."/>
        </authorList>
    </citation>
    <scope>NUCLEOTIDE SEQUENCE [LARGE SCALE GENOMIC DNA]</scope>
    <source>
        <strain evidence="2">B95-8</strain>
        <tissue evidence="2">Cell line</tissue>
    </source>
</reference>
<feature type="compositionally biased region" description="Pro residues" evidence="1">
    <location>
        <begin position="75"/>
        <end position="85"/>
    </location>
</feature>
<feature type="region of interest" description="Disordered" evidence="1">
    <location>
        <begin position="16"/>
        <end position="136"/>
    </location>
</feature>
<dbReference type="Proteomes" id="UP001266305">
    <property type="component" value="Unassembled WGS sequence"/>
</dbReference>
<proteinExistence type="predicted"/>
<dbReference type="PANTHER" id="PTHR10672">
    <property type="entry name" value="ADDUCIN"/>
    <property type="match status" value="1"/>
</dbReference>